<dbReference type="Gene3D" id="2.60.120.1440">
    <property type="match status" value="1"/>
</dbReference>
<protein>
    <submittedName>
        <fullName evidence="4">DUF4974 domain-containing protein</fullName>
    </submittedName>
</protein>
<dbReference type="InterPro" id="IPR006860">
    <property type="entry name" value="FecR"/>
</dbReference>
<evidence type="ECO:0000313" key="4">
    <source>
        <dbReference type="EMBL" id="MVT11865.1"/>
    </source>
</evidence>
<gene>
    <name evidence="4" type="ORF">GO493_26625</name>
</gene>
<dbReference type="Proteomes" id="UP000461730">
    <property type="component" value="Unassembled WGS sequence"/>
</dbReference>
<evidence type="ECO:0000259" key="3">
    <source>
        <dbReference type="Pfam" id="PF16344"/>
    </source>
</evidence>
<dbReference type="PANTHER" id="PTHR30273">
    <property type="entry name" value="PERIPLASMIC SIGNAL SENSOR AND SIGMA FACTOR ACTIVATOR FECR-RELATED"/>
    <property type="match status" value="1"/>
</dbReference>
<feature type="domain" description="Protein FecR C-terminal" evidence="3">
    <location>
        <begin position="312"/>
        <end position="374"/>
    </location>
</feature>
<dbReference type="Pfam" id="PF04773">
    <property type="entry name" value="FecR"/>
    <property type="match status" value="1"/>
</dbReference>
<proteinExistence type="predicted"/>
<keyword evidence="1" id="KW-1133">Transmembrane helix</keyword>
<reference evidence="4 5" key="1">
    <citation type="submission" date="2019-12" db="EMBL/GenBank/DDBJ databases">
        <title>Chitinophaga sp. strain ysch24 (GDMCC 1.1355), whole genome shotgun sequence.</title>
        <authorList>
            <person name="Zhang X."/>
        </authorList>
    </citation>
    <scope>NUCLEOTIDE SEQUENCE [LARGE SCALE GENOMIC DNA]</scope>
    <source>
        <strain evidence="5">ysch24</strain>
    </source>
</reference>
<dbReference type="InterPro" id="IPR012373">
    <property type="entry name" value="Ferrdict_sens_TM"/>
</dbReference>
<organism evidence="4 5">
    <name type="scientific">Chitinophaga tropicalis</name>
    <dbReference type="NCBI Taxonomy" id="2683588"/>
    <lineage>
        <taxon>Bacteria</taxon>
        <taxon>Pseudomonadati</taxon>
        <taxon>Bacteroidota</taxon>
        <taxon>Chitinophagia</taxon>
        <taxon>Chitinophagales</taxon>
        <taxon>Chitinophagaceae</taxon>
        <taxon>Chitinophaga</taxon>
    </lineage>
</organism>
<dbReference type="RefSeq" id="WP_157309283.1">
    <property type="nucleotide sequence ID" value="NZ_WRXN01000016.1"/>
</dbReference>
<dbReference type="PANTHER" id="PTHR30273:SF2">
    <property type="entry name" value="PROTEIN FECR"/>
    <property type="match status" value="1"/>
</dbReference>
<dbReference type="PIRSF" id="PIRSF018266">
    <property type="entry name" value="FecR"/>
    <property type="match status" value="1"/>
</dbReference>
<keyword evidence="5" id="KW-1185">Reference proteome</keyword>
<evidence type="ECO:0000313" key="5">
    <source>
        <dbReference type="Proteomes" id="UP000461730"/>
    </source>
</evidence>
<evidence type="ECO:0000259" key="2">
    <source>
        <dbReference type="Pfam" id="PF04773"/>
    </source>
</evidence>
<keyword evidence="1" id="KW-0472">Membrane</keyword>
<dbReference type="Pfam" id="PF16344">
    <property type="entry name" value="FecR_C"/>
    <property type="match status" value="1"/>
</dbReference>
<dbReference type="AlphaFoldDB" id="A0A7K1UCX6"/>
<accession>A0A7K1UCX6</accession>
<dbReference type="InterPro" id="IPR032508">
    <property type="entry name" value="FecR_C"/>
</dbReference>
<dbReference type="GO" id="GO:0016989">
    <property type="term" value="F:sigma factor antagonist activity"/>
    <property type="evidence" value="ECO:0007669"/>
    <property type="project" value="TreeGrafter"/>
</dbReference>
<dbReference type="Gene3D" id="3.55.50.30">
    <property type="match status" value="1"/>
</dbReference>
<keyword evidence="1" id="KW-0812">Transmembrane</keyword>
<feature type="transmembrane region" description="Helical" evidence="1">
    <location>
        <begin position="89"/>
        <end position="110"/>
    </location>
</feature>
<feature type="domain" description="FecR protein" evidence="2">
    <location>
        <begin position="176"/>
        <end position="271"/>
    </location>
</feature>
<sequence length="382" mass="41793">MEQAQTYEEYIGGLAYEALAGIISPEDKLILEKEIRTNKRALAVWEERINFFESPAMQQFWENRQDHMVLPAEIAAEIAPRHTSPIRKIIRYAIAAAASVIVVMGGMWFLQQRNAGADKPRVITGSKGITLQVAGGKEIALSNTASTVKAGDVILNNSGKDLKYETTGNTAAVYNTLSVPAGMNYQLNLADGSKIWLNSATTLQFPFKFAGNNREITITGEAYLDIAADPAHPFLVHLPGGNTVQVLGTTFNVNTYDSNRTQVALVTGAVKVQSAEGGSVQLKPGLLATESGNTFETGTFDADNLLAWREGKYYFNAASIQEVADVIGRWYGVKVIIDSPGLSHRKFSGSLYRNAPLEKFLNRATQMLDASYYYEDGVLHIK</sequence>
<dbReference type="EMBL" id="WRXN01000016">
    <property type="protein sequence ID" value="MVT11865.1"/>
    <property type="molecule type" value="Genomic_DNA"/>
</dbReference>
<evidence type="ECO:0000256" key="1">
    <source>
        <dbReference type="SAM" id="Phobius"/>
    </source>
</evidence>
<comment type="caution">
    <text evidence="4">The sequence shown here is derived from an EMBL/GenBank/DDBJ whole genome shotgun (WGS) entry which is preliminary data.</text>
</comment>
<name>A0A7K1UCX6_9BACT</name>